<dbReference type="PANTHER" id="PTHR16305:SF35">
    <property type="entry name" value="TRANSCRIPTIONAL ACTIVATOR DOMAIN"/>
    <property type="match status" value="1"/>
</dbReference>
<keyword evidence="1" id="KW-0547">Nucleotide-binding</keyword>
<dbReference type="SUPFAM" id="SSF46894">
    <property type="entry name" value="C-terminal effector domain of the bipartite response regulators"/>
    <property type="match status" value="1"/>
</dbReference>
<evidence type="ECO:0000313" key="4">
    <source>
        <dbReference type="EMBL" id="MCC8393836.1"/>
    </source>
</evidence>
<comment type="caution">
    <text evidence="4">The sequence shown here is derived from an EMBL/GenBank/DDBJ whole genome shotgun (WGS) entry which is preliminary data.</text>
</comment>
<dbReference type="InterPro" id="IPR011990">
    <property type="entry name" value="TPR-like_helical_dom_sf"/>
</dbReference>
<dbReference type="EMBL" id="JAJITD010000006">
    <property type="protein sequence ID" value="MCC8393836.1"/>
    <property type="molecule type" value="Genomic_DNA"/>
</dbReference>
<dbReference type="Pfam" id="PF13191">
    <property type="entry name" value="AAA_16"/>
    <property type="match status" value="1"/>
</dbReference>
<evidence type="ECO:0000259" key="3">
    <source>
        <dbReference type="SMART" id="SM01043"/>
    </source>
</evidence>
<dbReference type="SUPFAM" id="SSF48452">
    <property type="entry name" value="TPR-like"/>
    <property type="match status" value="1"/>
</dbReference>
<dbReference type="SUPFAM" id="SSF52540">
    <property type="entry name" value="P-loop containing nucleoside triphosphate hydrolases"/>
    <property type="match status" value="1"/>
</dbReference>
<organism evidence="4 5">
    <name type="scientific">Paraburkholderia sejongensis</name>
    <dbReference type="NCBI Taxonomy" id="2886946"/>
    <lineage>
        <taxon>Bacteria</taxon>
        <taxon>Pseudomonadati</taxon>
        <taxon>Pseudomonadota</taxon>
        <taxon>Betaproteobacteria</taxon>
        <taxon>Burkholderiales</taxon>
        <taxon>Burkholderiaceae</taxon>
        <taxon>Paraburkholderia</taxon>
    </lineage>
</organism>
<dbReference type="InterPro" id="IPR036388">
    <property type="entry name" value="WH-like_DNA-bd_sf"/>
</dbReference>
<name>A0ABS8JVB0_9BURK</name>
<accession>A0ABS8JVB0</accession>
<dbReference type="RefSeq" id="WP_230510131.1">
    <property type="nucleotide sequence ID" value="NZ_JAJITD010000006.1"/>
</dbReference>
<sequence length="1055" mass="114957">MGNVEITDASCGPLSIRLLGELELTRGGARVPLPASRRTRALLGYLVLTGAPVSRSALCDMLWEGPDDPRAALRWSLSKLRPLLDDAWHERIVASRTHVAFEAAGAFIDAIRLEALLRRGAERTPVAELQEAAQLLRGDLLAGLELPGCYRFYNWCVGQRERFGRIRGTVLRALIRALAPDVSRALQYGHELVDANPLDESGHAALVALLEAADRHADAQEHHHYARELLQREVGARACASLDEAVRRMRDDTRRSRADHTGDRVQRDVSRMPEEGLRTAVQSWPASTGEDQVLPLPLVGREAERARLRDLLAPSSDAGTLTLLTGEPGIGKTRLLEYFSQCASSAACRVLRARCYEAEAIRPYGIWIDALRDLASDAVPPVDEALAPLVHATGNSTSDLQRDEGGRERLFEAVLALLGRLSAEQRLAFVLDDLQWLDEASAALLHFVLRHLAPDLPVVFVAAARPAEMEDNRYAATLLQSLARESKVTHVGLGPLSADDVAALLGAARCDLPLAQATKGSGGNPLYVLELARANRAHPQASTLTVEALIADRLTPINARTRDLLSFAASIGRGFAPERLAQLLDRPLAEVLSSLADLQRRGLMTAASQTEFDFTHDLVRETVYRMLSQPHRRAIHRQIAQQLLASSTRDPRLHGEVVHHATLAGDSRMTALACVEASHHCLTVFAPSEARAVADRGLVHARSLPRGRERIRLEIQLLTARLVSSASSGDACPASMEHEFEDAIQEAEALSLHADVVQGLHSLSWLTQQANDVERTRDVTIRAATAARKADATTRCKQLANTGRCLLELERDLPRARSVLQEAQKLAELLDLRVVELMWGAALLARADGALDAGSAQLNDAVRQARAIGDHWREYQCLVWLATVDFERGAYLQVTQLAGAIVVAARRMGYSGAPYAEVLSAIASFRLTGSDVRDAGFEGLGALREADDKRHLCYVLSELALTCLDRQASERAIVHAREALEAAEILNSPTGRIVATSVLVEAALVGSELESAESLLASLRELLAGEPISPRSQAALQRLHKRYPATTTIVQTQAD</sequence>
<evidence type="ECO:0000256" key="1">
    <source>
        <dbReference type="ARBA" id="ARBA00022741"/>
    </source>
</evidence>
<dbReference type="SMART" id="SM01043">
    <property type="entry name" value="BTAD"/>
    <property type="match status" value="1"/>
</dbReference>
<proteinExistence type="predicted"/>
<reference evidence="4 5" key="1">
    <citation type="submission" date="2021-11" db="EMBL/GenBank/DDBJ databases">
        <authorList>
            <person name="Oh E.-T."/>
            <person name="Kim S.-B."/>
        </authorList>
    </citation>
    <scope>NUCLEOTIDE SEQUENCE [LARGE SCALE GENOMIC DNA]</scope>
    <source>
        <strain evidence="4 5">MMS20-SJTR3</strain>
    </source>
</reference>
<dbReference type="InterPro" id="IPR027417">
    <property type="entry name" value="P-loop_NTPase"/>
</dbReference>
<dbReference type="Pfam" id="PF03704">
    <property type="entry name" value="BTAD"/>
    <property type="match status" value="1"/>
</dbReference>
<protein>
    <submittedName>
        <fullName evidence="4">AAA family ATPase</fullName>
    </submittedName>
</protein>
<feature type="domain" description="Bacterial transcriptional activator" evidence="3">
    <location>
        <begin position="108"/>
        <end position="250"/>
    </location>
</feature>
<evidence type="ECO:0000256" key="2">
    <source>
        <dbReference type="ARBA" id="ARBA00022840"/>
    </source>
</evidence>
<evidence type="ECO:0000313" key="5">
    <source>
        <dbReference type="Proteomes" id="UP001431019"/>
    </source>
</evidence>
<dbReference type="Gene3D" id="1.25.40.10">
    <property type="entry name" value="Tetratricopeptide repeat domain"/>
    <property type="match status" value="2"/>
</dbReference>
<dbReference type="InterPro" id="IPR041664">
    <property type="entry name" value="AAA_16"/>
</dbReference>
<dbReference type="InterPro" id="IPR016032">
    <property type="entry name" value="Sig_transdc_resp-reg_C-effctor"/>
</dbReference>
<dbReference type="Gene3D" id="1.10.10.10">
    <property type="entry name" value="Winged helix-like DNA-binding domain superfamily/Winged helix DNA-binding domain"/>
    <property type="match status" value="1"/>
</dbReference>
<keyword evidence="2" id="KW-0067">ATP-binding</keyword>
<dbReference type="PANTHER" id="PTHR16305">
    <property type="entry name" value="TESTICULAR SOLUBLE ADENYLYL CYCLASE"/>
    <property type="match status" value="1"/>
</dbReference>
<keyword evidence="5" id="KW-1185">Reference proteome</keyword>
<dbReference type="Proteomes" id="UP001431019">
    <property type="component" value="Unassembled WGS sequence"/>
</dbReference>
<gene>
    <name evidence="4" type="ORF">LJ656_14660</name>
</gene>
<dbReference type="InterPro" id="IPR005158">
    <property type="entry name" value="BTAD"/>
</dbReference>